<name>A0A177B8I3_9BILA</name>
<accession>A0A177B8I3</accession>
<gene>
    <name evidence="1" type="ORF">A3Q56_02296</name>
</gene>
<evidence type="ECO:0000313" key="1">
    <source>
        <dbReference type="EMBL" id="OAF69953.1"/>
    </source>
</evidence>
<dbReference type="Proteomes" id="UP000078046">
    <property type="component" value="Unassembled WGS sequence"/>
</dbReference>
<dbReference type="EMBL" id="LWCA01000207">
    <property type="protein sequence ID" value="OAF69953.1"/>
    <property type="molecule type" value="Genomic_DNA"/>
</dbReference>
<dbReference type="AlphaFoldDB" id="A0A177B8I3"/>
<organism evidence="1 2">
    <name type="scientific">Intoshia linei</name>
    <dbReference type="NCBI Taxonomy" id="1819745"/>
    <lineage>
        <taxon>Eukaryota</taxon>
        <taxon>Metazoa</taxon>
        <taxon>Spiralia</taxon>
        <taxon>Lophotrochozoa</taxon>
        <taxon>Mesozoa</taxon>
        <taxon>Orthonectida</taxon>
        <taxon>Rhopaluridae</taxon>
        <taxon>Intoshia</taxon>
    </lineage>
</organism>
<reference evidence="1 2" key="1">
    <citation type="submission" date="2016-04" db="EMBL/GenBank/DDBJ databases">
        <title>The genome of Intoshia linei affirms orthonectids as highly simplified spiralians.</title>
        <authorList>
            <person name="Mikhailov K.V."/>
            <person name="Slusarev G.S."/>
            <person name="Nikitin M.A."/>
            <person name="Logacheva M.D."/>
            <person name="Penin A."/>
            <person name="Aleoshin V."/>
            <person name="Panchin Y.V."/>
        </authorList>
    </citation>
    <scope>NUCLEOTIDE SEQUENCE [LARGE SCALE GENOMIC DNA]</scope>
    <source>
        <strain evidence="1">Intl2013</strain>
        <tissue evidence="1">Whole animal</tissue>
    </source>
</reference>
<proteinExistence type="predicted"/>
<evidence type="ECO:0000313" key="2">
    <source>
        <dbReference type="Proteomes" id="UP000078046"/>
    </source>
</evidence>
<comment type="caution">
    <text evidence="1">The sequence shown here is derived from an EMBL/GenBank/DDBJ whole genome shotgun (WGS) entry which is preliminary data.</text>
</comment>
<sequence length="88" mass="10292">MALKRKSLKLEEKIIILDKIHSYNSTKSYRELSNILSVPRSTIACTDGCIDCTENYCRSCTIGYNRPNGLCHKYRNTFYKNFKDLNQF</sequence>
<protein>
    <submittedName>
        <fullName evidence="1">Uncharacterized protein</fullName>
    </submittedName>
</protein>
<keyword evidence="2" id="KW-1185">Reference proteome</keyword>